<dbReference type="RefSeq" id="WP_085235400.1">
    <property type="nucleotide sequence ID" value="NZ_AP022613.1"/>
</dbReference>
<organism evidence="4 5">
    <name type="scientific">Mycobacterium conspicuum</name>
    <dbReference type="NCBI Taxonomy" id="44010"/>
    <lineage>
        <taxon>Bacteria</taxon>
        <taxon>Bacillati</taxon>
        <taxon>Actinomycetota</taxon>
        <taxon>Actinomycetes</taxon>
        <taxon>Mycobacteriales</taxon>
        <taxon>Mycobacteriaceae</taxon>
        <taxon>Mycobacterium</taxon>
    </lineage>
</organism>
<dbReference type="STRING" id="44010.AWC00_00785"/>
<reference evidence="4 5" key="1">
    <citation type="journal article" date="2019" name="Emerg. Microbes Infect.">
        <title>Comprehensive subspecies identification of 175 nontuberculous mycobacteria species based on 7547 genomic profiles.</title>
        <authorList>
            <person name="Matsumoto Y."/>
            <person name="Kinjo T."/>
            <person name="Motooka D."/>
            <person name="Nabeya D."/>
            <person name="Jung N."/>
            <person name="Uechi K."/>
            <person name="Horii T."/>
            <person name="Iida T."/>
            <person name="Fujita J."/>
            <person name="Nakamura S."/>
        </authorList>
    </citation>
    <scope>NUCLEOTIDE SEQUENCE [LARGE SCALE GENOMIC DNA]</scope>
    <source>
        <strain evidence="4 5">JCM 14738</strain>
    </source>
</reference>
<dbReference type="InterPro" id="IPR058644">
    <property type="entry name" value="Mtb12-like_C"/>
</dbReference>
<evidence type="ECO:0000256" key="2">
    <source>
        <dbReference type="ARBA" id="ARBA00093774"/>
    </source>
</evidence>
<evidence type="ECO:0000259" key="3">
    <source>
        <dbReference type="Pfam" id="PF26580"/>
    </source>
</evidence>
<proteinExistence type="inferred from homology"/>
<evidence type="ECO:0000256" key="1">
    <source>
        <dbReference type="ARBA" id="ARBA00022729"/>
    </source>
</evidence>
<dbReference type="Pfam" id="PF26580">
    <property type="entry name" value="Mtb12_C"/>
    <property type="match status" value="1"/>
</dbReference>
<evidence type="ECO:0000313" key="4">
    <source>
        <dbReference type="EMBL" id="BBZ40476.1"/>
    </source>
</evidence>
<sequence>MKSIVIGAAAALAVAGGAAIALPIGLAQADPVPPPPGQALPTPDELSTLCTQATDPGVSYTTKTNLVQNGIAPDEGHLADHELRKAYREGKFPETFAVTNIAPAGPDAAQADVAISGPRFAGPVTKHLAFVNQGGNWVLQHDAALALLQAATG</sequence>
<name>A0A1X1SY98_9MYCO</name>
<dbReference type="OrthoDB" id="4728193at2"/>
<keyword evidence="5" id="KW-1185">Reference proteome</keyword>
<evidence type="ECO:0000313" key="5">
    <source>
        <dbReference type="Proteomes" id="UP000467385"/>
    </source>
</evidence>
<gene>
    <name evidence="4" type="ORF">MCNS_35390</name>
</gene>
<protein>
    <recommendedName>
        <fullName evidence="3">Low molecular weight antigen MTB12-like C-terminal domain-containing protein</fullName>
    </recommendedName>
</protein>
<feature type="domain" description="Low molecular weight antigen MTB12-like C-terminal" evidence="3">
    <location>
        <begin position="39"/>
        <end position="151"/>
    </location>
</feature>
<dbReference type="AlphaFoldDB" id="A0A1X1SY98"/>
<dbReference type="EMBL" id="AP022613">
    <property type="protein sequence ID" value="BBZ40476.1"/>
    <property type="molecule type" value="Genomic_DNA"/>
</dbReference>
<dbReference type="Proteomes" id="UP000467385">
    <property type="component" value="Chromosome"/>
</dbReference>
<keyword evidence="1" id="KW-0732">Signal</keyword>
<comment type="similarity">
    <text evidence="2">Belongs to the MTB12 family.</text>
</comment>
<accession>A0A1X1SY98</accession>